<evidence type="ECO:0000259" key="8">
    <source>
        <dbReference type="Pfam" id="PF02683"/>
    </source>
</evidence>
<dbReference type="GO" id="GO:0016020">
    <property type="term" value="C:membrane"/>
    <property type="evidence" value="ECO:0007669"/>
    <property type="project" value="UniProtKB-SubCell"/>
</dbReference>
<feature type="transmembrane region" description="Helical" evidence="7">
    <location>
        <begin position="59"/>
        <end position="91"/>
    </location>
</feature>
<reference evidence="9" key="1">
    <citation type="submission" date="2020-02" db="EMBL/GenBank/DDBJ databases">
        <title>Draft genome sequence of Candidatus Afipia apatlaquensis IBT-C3, a potential strain for decolorization of textile dyes.</title>
        <authorList>
            <person name="Sanchez-Reyes A."/>
            <person name="Breton-Deval L."/>
            <person name="Mangelson H."/>
            <person name="Sanchez-Flores A."/>
        </authorList>
    </citation>
    <scope>NUCLEOTIDE SEQUENCE [LARGE SCALE GENOMIC DNA]</scope>
    <source>
        <strain evidence="9">IBT-C3</strain>
    </source>
</reference>
<dbReference type="InterPro" id="IPR003834">
    <property type="entry name" value="Cyt_c_assmbl_TM_dom"/>
</dbReference>
<comment type="caution">
    <text evidence="9">The sequence shown here is derived from an EMBL/GenBank/DDBJ whole genome shotgun (WGS) entry which is preliminary data.</text>
</comment>
<keyword evidence="5 7" id="KW-1133">Transmembrane helix</keyword>
<dbReference type="GO" id="GO:0017004">
    <property type="term" value="P:cytochrome complex assembly"/>
    <property type="evidence" value="ECO:0007669"/>
    <property type="project" value="UniProtKB-KW"/>
</dbReference>
<evidence type="ECO:0000256" key="6">
    <source>
        <dbReference type="ARBA" id="ARBA00023136"/>
    </source>
</evidence>
<dbReference type="Proteomes" id="UP000480266">
    <property type="component" value="Unassembled WGS sequence"/>
</dbReference>
<gene>
    <name evidence="9" type="ORF">G4V63_28555</name>
</gene>
<evidence type="ECO:0000313" key="10">
    <source>
        <dbReference type="Proteomes" id="UP000480266"/>
    </source>
</evidence>
<evidence type="ECO:0000256" key="4">
    <source>
        <dbReference type="ARBA" id="ARBA00022748"/>
    </source>
</evidence>
<dbReference type="AlphaFoldDB" id="A0A7C9VQ41"/>
<feature type="domain" description="Cytochrome C biogenesis protein transmembrane" evidence="8">
    <location>
        <begin position="10"/>
        <end position="228"/>
    </location>
</feature>
<comment type="similarity">
    <text evidence="2">Belongs to the DsbD family.</text>
</comment>
<evidence type="ECO:0000256" key="2">
    <source>
        <dbReference type="ARBA" id="ARBA00006143"/>
    </source>
</evidence>
<dbReference type="PANTHER" id="PTHR31272">
    <property type="entry name" value="CYTOCHROME C-TYPE BIOGENESIS PROTEIN HI_1454-RELATED"/>
    <property type="match status" value="1"/>
</dbReference>
<evidence type="ECO:0000313" key="9">
    <source>
        <dbReference type="EMBL" id="NGX99015.1"/>
    </source>
</evidence>
<sequence length="249" mass="25980">MTLDLSVVGIVTAFAAGAVSFLSPCVLPLVPAYISYVAGQSLPPADGDQSVPARMQLRVLFLSVCFVLGFTTIFVALGAGANALSLVLAVYRYEINILSGLLVILFGIFTTGLWRPAWIERDTRVQIARPGTGPVSAYLLGTAFAFGWTPCIGPVLGAILAVAASSSSGASGVALLAIYSLGLGLPFVLAALFSSRFVGRLGKFGRAGRILQLIAGFVMIAMGVAMITGHLTDVAIWFFETFPMLGQIG</sequence>
<dbReference type="PANTHER" id="PTHR31272:SF4">
    <property type="entry name" value="CYTOCHROME C-TYPE BIOGENESIS PROTEIN HI_1454-RELATED"/>
    <property type="match status" value="1"/>
</dbReference>
<evidence type="ECO:0000256" key="3">
    <source>
        <dbReference type="ARBA" id="ARBA00022692"/>
    </source>
</evidence>
<accession>A0A7C9VQ41</accession>
<keyword evidence="10" id="KW-1185">Reference proteome</keyword>
<proteinExistence type="inferred from homology"/>
<feature type="transmembrane region" description="Helical" evidence="7">
    <location>
        <begin position="213"/>
        <end position="239"/>
    </location>
</feature>
<feature type="transmembrane region" description="Helical" evidence="7">
    <location>
        <begin position="97"/>
        <end position="114"/>
    </location>
</feature>
<name>A0A7C9VQ41_9BRAD</name>
<keyword evidence="6 7" id="KW-0472">Membrane</keyword>
<feature type="transmembrane region" description="Helical" evidence="7">
    <location>
        <begin position="6"/>
        <end position="38"/>
    </location>
</feature>
<keyword evidence="4" id="KW-0201">Cytochrome c-type biogenesis</keyword>
<keyword evidence="3 7" id="KW-0812">Transmembrane</keyword>
<feature type="transmembrane region" description="Helical" evidence="7">
    <location>
        <begin position="135"/>
        <end position="164"/>
    </location>
</feature>
<comment type="subcellular location">
    <subcellularLocation>
        <location evidence="1">Membrane</location>
        <topology evidence="1">Multi-pass membrane protein</topology>
    </subcellularLocation>
</comment>
<dbReference type="InterPro" id="IPR051790">
    <property type="entry name" value="Cytochrome_c-biogenesis_DsbD"/>
</dbReference>
<organism evidence="9 10">
    <name type="scientific">Candidatus Afipia apatlaquensis</name>
    <dbReference type="NCBI Taxonomy" id="2712852"/>
    <lineage>
        <taxon>Bacteria</taxon>
        <taxon>Pseudomonadati</taxon>
        <taxon>Pseudomonadota</taxon>
        <taxon>Alphaproteobacteria</taxon>
        <taxon>Hyphomicrobiales</taxon>
        <taxon>Nitrobacteraceae</taxon>
        <taxon>Afipia</taxon>
    </lineage>
</organism>
<evidence type="ECO:0000256" key="5">
    <source>
        <dbReference type="ARBA" id="ARBA00022989"/>
    </source>
</evidence>
<dbReference type="Pfam" id="PF02683">
    <property type="entry name" value="DsbD_TM"/>
    <property type="match status" value="1"/>
</dbReference>
<protein>
    <submittedName>
        <fullName evidence="9">Cytochrome c biogenesis protein CcdA</fullName>
    </submittedName>
</protein>
<dbReference type="EMBL" id="JAAMRR010001457">
    <property type="protein sequence ID" value="NGX99015.1"/>
    <property type="molecule type" value="Genomic_DNA"/>
</dbReference>
<feature type="transmembrane region" description="Helical" evidence="7">
    <location>
        <begin position="170"/>
        <end position="193"/>
    </location>
</feature>
<evidence type="ECO:0000256" key="7">
    <source>
        <dbReference type="SAM" id="Phobius"/>
    </source>
</evidence>
<evidence type="ECO:0000256" key="1">
    <source>
        <dbReference type="ARBA" id="ARBA00004141"/>
    </source>
</evidence>